<dbReference type="Proteomes" id="UP000244755">
    <property type="component" value="Chromosome 2"/>
</dbReference>
<dbReference type="SUPFAM" id="SSF53850">
    <property type="entry name" value="Periplasmic binding protein-like II"/>
    <property type="match status" value="1"/>
</dbReference>
<dbReference type="OrthoDB" id="6192933at2"/>
<accession>A0A2R4WWF5</accession>
<evidence type="ECO:0000259" key="3">
    <source>
        <dbReference type="SMART" id="SM00062"/>
    </source>
</evidence>
<dbReference type="Pfam" id="PF00497">
    <property type="entry name" value="SBP_bac_3"/>
    <property type="match status" value="1"/>
</dbReference>
<evidence type="ECO:0000313" key="5">
    <source>
        <dbReference type="Proteomes" id="UP000244755"/>
    </source>
</evidence>
<reference evidence="4 5" key="1">
    <citation type="submission" date="2018-04" db="EMBL/GenBank/DDBJ databases">
        <title>Methylobacterium sp. PR1016A genome.</title>
        <authorList>
            <person name="Park W."/>
        </authorList>
    </citation>
    <scope>NUCLEOTIDE SEQUENCE [LARGE SCALE GENOMIC DNA]</scope>
    <source>
        <strain evidence="4 5">PR1016A</strain>
    </source>
</reference>
<name>A0A2R4WWF5_9HYPH</name>
<protein>
    <recommendedName>
        <fullName evidence="3">Solute-binding protein family 3/N-terminal domain-containing protein</fullName>
    </recommendedName>
</protein>
<dbReference type="InterPro" id="IPR001638">
    <property type="entry name" value="Solute-binding_3/MltF_N"/>
</dbReference>
<sequence>MRSLGMMRNVWKAAGAAVALLAVLSGAASAGSLDDIVKRGRIRVGVYVDNPPIGYTDDAGNPTGADIDVARLLAKDLKVELDLVPVTAPNRVPFLLTNKVDVVMASLVPSPERAKTISFSNPYGSLPIAVFARKDTVIREPADLAGKRLSVVRGSVAAQAIKAVAPKGATIVEYDDNATTITAFASGQTDAVVIASSTGQILAKQANGTPVEAKLTVKNVYYSIGLRRGDPDLLHWLNIFIFTHSEDGELNAIYKNRFGQEMKTFPVF</sequence>
<gene>
    <name evidence="4" type="ORF">DA075_34175</name>
</gene>
<dbReference type="KEGG" id="mee:DA075_34175"/>
<proteinExistence type="predicted"/>
<feature type="domain" description="Solute-binding protein family 3/N-terminal" evidence="3">
    <location>
        <begin position="41"/>
        <end position="261"/>
    </location>
</feature>
<dbReference type="EMBL" id="CP028844">
    <property type="protein sequence ID" value="AWB25871.1"/>
    <property type="molecule type" value="Genomic_DNA"/>
</dbReference>
<dbReference type="AlphaFoldDB" id="A0A2R4WWF5"/>
<evidence type="ECO:0000256" key="1">
    <source>
        <dbReference type="ARBA" id="ARBA00022729"/>
    </source>
</evidence>
<dbReference type="PANTHER" id="PTHR35936">
    <property type="entry name" value="MEMBRANE-BOUND LYTIC MUREIN TRANSGLYCOSYLASE F"/>
    <property type="match status" value="1"/>
</dbReference>
<feature type="chain" id="PRO_5015319621" description="Solute-binding protein family 3/N-terminal domain-containing protein" evidence="2">
    <location>
        <begin position="31"/>
        <end position="268"/>
    </location>
</feature>
<keyword evidence="1 2" id="KW-0732">Signal</keyword>
<dbReference type="Gene3D" id="3.40.190.10">
    <property type="entry name" value="Periplasmic binding protein-like II"/>
    <property type="match status" value="2"/>
</dbReference>
<organism evidence="4 5">
    <name type="scientific">Methylobacterium currus</name>
    <dbReference type="NCBI Taxonomy" id="2051553"/>
    <lineage>
        <taxon>Bacteria</taxon>
        <taxon>Pseudomonadati</taxon>
        <taxon>Pseudomonadota</taxon>
        <taxon>Alphaproteobacteria</taxon>
        <taxon>Hyphomicrobiales</taxon>
        <taxon>Methylobacteriaceae</taxon>
        <taxon>Methylobacterium</taxon>
    </lineage>
</organism>
<keyword evidence="5" id="KW-1185">Reference proteome</keyword>
<evidence type="ECO:0000313" key="4">
    <source>
        <dbReference type="EMBL" id="AWB25871.1"/>
    </source>
</evidence>
<feature type="signal peptide" evidence="2">
    <location>
        <begin position="1"/>
        <end position="30"/>
    </location>
</feature>
<evidence type="ECO:0000256" key="2">
    <source>
        <dbReference type="SAM" id="SignalP"/>
    </source>
</evidence>
<dbReference type="PANTHER" id="PTHR35936:SF17">
    <property type="entry name" value="ARGININE-BINDING EXTRACELLULAR PROTEIN ARTP"/>
    <property type="match status" value="1"/>
</dbReference>
<dbReference type="SMART" id="SM00062">
    <property type="entry name" value="PBPb"/>
    <property type="match status" value="1"/>
</dbReference>